<dbReference type="Proteomes" id="UP000186607">
    <property type="component" value="Unassembled WGS sequence"/>
</dbReference>
<dbReference type="STRING" id="249408.BOO71_0000244"/>
<accession>A0A1U7P526</accession>
<evidence type="ECO:0000313" key="2">
    <source>
        <dbReference type="EMBL" id="OLV20260.1"/>
    </source>
</evidence>
<feature type="region of interest" description="Disordered" evidence="1">
    <location>
        <begin position="645"/>
        <end position="693"/>
    </location>
</feature>
<dbReference type="InterPro" id="IPR027417">
    <property type="entry name" value="P-loop_NTPase"/>
</dbReference>
<dbReference type="EMBL" id="MSTI01000005">
    <property type="protein sequence ID" value="OLV20260.1"/>
    <property type="molecule type" value="Genomic_DNA"/>
</dbReference>
<reference evidence="2 3" key="1">
    <citation type="submission" date="2017-01" db="EMBL/GenBank/DDBJ databases">
        <title>Genome Analysis of Deinococcus marmoris KOPRI26562.</title>
        <authorList>
            <person name="Kim J.H."/>
            <person name="Oh H.-M."/>
        </authorList>
    </citation>
    <scope>NUCLEOTIDE SEQUENCE [LARGE SCALE GENOMIC DNA]</scope>
    <source>
        <strain evidence="2 3">KOPRI26562</strain>
    </source>
</reference>
<dbReference type="AlphaFoldDB" id="A0A1U7P526"/>
<gene>
    <name evidence="2" type="ORF">BOO71_0000244</name>
</gene>
<name>A0A1U7P526_9DEIO</name>
<keyword evidence="3" id="KW-1185">Reference proteome</keyword>
<dbReference type="SUPFAM" id="SSF52540">
    <property type="entry name" value="P-loop containing nucleoside triphosphate hydrolases"/>
    <property type="match status" value="1"/>
</dbReference>
<sequence length="693" mass="77620">MGRLSFFCCSQRTSWNFAQYFSLSRSVGQASERLDSLFKLQASTAYLSIRGPHKQHTRRRTEPTRLRSSFVLSPSGGTHVRYSSRYFRSLATPSHPYVDLLVYPATLYPHPFSDCSAPRCAAHCSGLAGRMNDINTFFGASGVPPRFLLSGSVLSSVSSSPVPIRPTLTLPDDIFEQAMLVSRELSAVNVRIERFFRQGNRVVRRVRDPETGRMTLEPVTRQQVLETELSRLFKFRTTRKELAGPPSGVVNFLLNADMEFWRVPVIKGIRNMPFFNQDGQFVQENGYHVDERVWLDTGKLNLPHVSVTPSTTEMAQAKALLEDLLQDCLFADEASRSNALAAILTPHMRDMVSEAIPMQLIAAESPGAGKSPLARIIFQLAQDGPFTTLPEVKQEDEFRKRILSFLRDSPRVLVIDNINHRLDSGVFANLITAPSFSDRVLGGNETETHLNQMQWILTANRPEISGELRRRTSLVHLDVQSGVAQNRTYRRADLFDWFNQHRSKLLWAIFTLIQAWVKAGMTKGTVHEAGMRNYSQSVGGVLEYAGYGGVLMNMAQLHNQANREDEDFNTLIAIWAKAYGTKRVTATEVCKLMEEHDLYPDGLQNHQPAAVGRKVKYWKGRSAHGFEVLRPYDSANHRYTLQLQSISSLSSSPGGTGTTGDTGEEMEPVDQPDFTSEAETGENAPVAPAELLF</sequence>
<evidence type="ECO:0000313" key="3">
    <source>
        <dbReference type="Proteomes" id="UP000186607"/>
    </source>
</evidence>
<evidence type="ECO:0000256" key="1">
    <source>
        <dbReference type="SAM" id="MobiDB-lite"/>
    </source>
</evidence>
<organism evidence="2 3">
    <name type="scientific">Deinococcus marmoris</name>
    <dbReference type="NCBI Taxonomy" id="249408"/>
    <lineage>
        <taxon>Bacteria</taxon>
        <taxon>Thermotogati</taxon>
        <taxon>Deinococcota</taxon>
        <taxon>Deinococci</taxon>
        <taxon>Deinococcales</taxon>
        <taxon>Deinococcaceae</taxon>
        <taxon>Deinococcus</taxon>
    </lineage>
</organism>
<proteinExistence type="predicted"/>
<comment type="caution">
    <text evidence="2">The sequence shown here is derived from an EMBL/GenBank/DDBJ whole genome shotgun (WGS) entry which is preliminary data.</text>
</comment>
<protein>
    <submittedName>
        <fullName evidence="2">Uncharacterized protein</fullName>
    </submittedName>
</protein>